<dbReference type="RefSeq" id="WP_206983575.1">
    <property type="nucleotide sequence ID" value="NZ_JAFLQZ010000004.1"/>
</dbReference>
<evidence type="ECO:0000313" key="2">
    <source>
        <dbReference type="Proteomes" id="UP000664144"/>
    </source>
</evidence>
<gene>
    <name evidence="1" type="ORF">J0X19_07700</name>
</gene>
<reference evidence="1" key="1">
    <citation type="submission" date="2021-03" db="EMBL/GenBank/DDBJ databases">
        <authorList>
            <person name="Kim M.K."/>
        </authorList>
    </citation>
    <scope>NUCLEOTIDE SEQUENCE</scope>
    <source>
        <strain evidence="1">BT186</strain>
    </source>
</reference>
<proteinExistence type="predicted"/>
<dbReference type="AlphaFoldDB" id="A0A939EV69"/>
<organism evidence="1 2">
    <name type="scientific">Hymenobacter telluris</name>
    <dbReference type="NCBI Taxonomy" id="2816474"/>
    <lineage>
        <taxon>Bacteria</taxon>
        <taxon>Pseudomonadati</taxon>
        <taxon>Bacteroidota</taxon>
        <taxon>Cytophagia</taxon>
        <taxon>Cytophagales</taxon>
        <taxon>Hymenobacteraceae</taxon>
        <taxon>Hymenobacter</taxon>
    </lineage>
</organism>
<keyword evidence="2" id="KW-1185">Reference proteome</keyword>
<evidence type="ECO:0000313" key="1">
    <source>
        <dbReference type="EMBL" id="MBO0357826.1"/>
    </source>
</evidence>
<dbReference type="EMBL" id="JAFLQZ010000004">
    <property type="protein sequence ID" value="MBO0357826.1"/>
    <property type="molecule type" value="Genomic_DNA"/>
</dbReference>
<dbReference type="Proteomes" id="UP000664144">
    <property type="component" value="Unassembled WGS sequence"/>
</dbReference>
<comment type="caution">
    <text evidence="1">The sequence shown here is derived from an EMBL/GenBank/DDBJ whole genome shotgun (WGS) entry which is preliminary data.</text>
</comment>
<evidence type="ECO:0008006" key="3">
    <source>
        <dbReference type="Google" id="ProtNLM"/>
    </source>
</evidence>
<accession>A0A939EV69</accession>
<protein>
    <recommendedName>
        <fullName evidence="3">GTPase</fullName>
    </recommendedName>
</protein>
<sequence>MTELLFVYNADSGLLNATVDFFHKIISPATYTCSLCAVTYGKQSMRPDWREFVAELPVKTTFLHRDELRKLHPELTHHPLPAAFRRDAGSSWRLFLTNFELDHSDLPALMRLVRNQVEADVNQAASQRSGS</sequence>
<name>A0A939EV69_9BACT</name>